<accession>A0A1M6GMW5</accession>
<evidence type="ECO:0000313" key="2">
    <source>
        <dbReference type="EMBL" id="SHJ11305.1"/>
    </source>
</evidence>
<feature type="transmembrane region" description="Helical" evidence="1">
    <location>
        <begin position="57"/>
        <end position="80"/>
    </location>
</feature>
<dbReference type="InterPro" id="IPR018723">
    <property type="entry name" value="DUF2254_membrane"/>
</dbReference>
<keyword evidence="1" id="KW-0812">Transmembrane</keyword>
<dbReference type="Pfam" id="PF10011">
    <property type="entry name" value="DUF2254"/>
    <property type="match status" value="1"/>
</dbReference>
<keyword evidence="3" id="KW-1185">Reference proteome</keyword>
<organism evidence="2 3">
    <name type="scientific">Aquimarina spongiae</name>
    <dbReference type="NCBI Taxonomy" id="570521"/>
    <lineage>
        <taxon>Bacteria</taxon>
        <taxon>Pseudomonadati</taxon>
        <taxon>Bacteroidota</taxon>
        <taxon>Flavobacteriia</taxon>
        <taxon>Flavobacteriales</taxon>
        <taxon>Flavobacteriaceae</taxon>
        <taxon>Aquimarina</taxon>
    </lineage>
</organism>
<keyword evidence="1" id="KW-1133">Transmembrane helix</keyword>
<dbReference type="STRING" id="570521.SAMN04488508_105359"/>
<dbReference type="Proteomes" id="UP000184432">
    <property type="component" value="Unassembled WGS sequence"/>
</dbReference>
<feature type="transmembrane region" description="Helical" evidence="1">
    <location>
        <begin position="29"/>
        <end position="51"/>
    </location>
</feature>
<proteinExistence type="predicted"/>
<keyword evidence="1" id="KW-0472">Membrane</keyword>
<dbReference type="EMBL" id="FQYP01000005">
    <property type="protein sequence ID" value="SHJ11305.1"/>
    <property type="molecule type" value="Genomic_DNA"/>
</dbReference>
<reference evidence="3" key="1">
    <citation type="submission" date="2016-11" db="EMBL/GenBank/DDBJ databases">
        <authorList>
            <person name="Varghese N."/>
            <person name="Submissions S."/>
        </authorList>
    </citation>
    <scope>NUCLEOTIDE SEQUENCE [LARGE SCALE GENOMIC DNA]</scope>
    <source>
        <strain evidence="3">DSM 22623</strain>
    </source>
</reference>
<evidence type="ECO:0000256" key="1">
    <source>
        <dbReference type="SAM" id="Phobius"/>
    </source>
</evidence>
<protein>
    <submittedName>
        <fullName evidence="2">Uncharacterized membrane protein</fullName>
    </submittedName>
</protein>
<sequence>MVMVVLNQASTNFSPRLLPGLISNKRHQIILGFYIGTLLFNIIVLMSLGAYGPSKNAVGFSVMISAILGAFCVGLFVYFIHSISQAIQIQNIIDKIFYKSDKLLDAEKRRQEESADIPSPENSTEDWKIIQSGKSGYYRSFDVSLLGDSFKQQEKIIEIIPYADQHVWKNDPIMKVREELSTDEIEALQLSLYILSNPHEDDSSISGMIKLTEVVVKALSPGINDPGTAINAISKIGQLLSKALTLKPKTLEKRSDLEMLIVHQNIPARELMRIIVQPIREYAKMDCAVAYELMSTLIYVWNTKNICTDYITAISDEIKALQSDLKANIGNHKDLKRILELVE</sequence>
<name>A0A1M6GMW5_9FLAO</name>
<evidence type="ECO:0000313" key="3">
    <source>
        <dbReference type="Proteomes" id="UP000184432"/>
    </source>
</evidence>
<gene>
    <name evidence="2" type="ORF">SAMN04488508_105359</name>
</gene>
<dbReference type="AlphaFoldDB" id="A0A1M6GMW5"/>